<evidence type="ECO:0008006" key="3">
    <source>
        <dbReference type="Google" id="ProtNLM"/>
    </source>
</evidence>
<dbReference type="AlphaFoldDB" id="A0A9Q3ADD7"/>
<organism evidence="1 2">
    <name type="scientific">Pseudomonas aegrilactucae</name>
    <dbReference type="NCBI Taxonomy" id="2854028"/>
    <lineage>
        <taxon>Bacteria</taxon>
        <taxon>Pseudomonadati</taxon>
        <taxon>Pseudomonadota</taxon>
        <taxon>Gammaproteobacteria</taxon>
        <taxon>Pseudomonadales</taxon>
        <taxon>Pseudomonadaceae</taxon>
        <taxon>Pseudomonas</taxon>
    </lineage>
</organism>
<dbReference type="Proteomes" id="UP001106592">
    <property type="component" value="Unassembled WGS sequence"/>
</dbReference>
<protein>
    <recommendedName>
        <fullName evidence="3">Prophage PSSSM-04</fullName>
    </recommendedName>
</protein>
<name>A0A9Q3ADD7_9PSED</name>
<keyword evidence="2" id="KW-1185">Reference proteome</keyword>
<proteinExistence type="predicted"/>
<dbReference type="InterPro" id="IPR056912">
    <property type="entry name" value="Phage_JBD30_tail_term-like"/>
</dbReference>
<dbReference type="Pfam" id="PF23840">
    <property type="entry name" value="Phage_tail_terminator"/>
    <property type="match status" value="1"/>
</dbReference>
<dbReference type="RefSeq" id="WP_217975413.1">
    <property type="nucleotide sequence ID" value="NZ_JAHTBI010000035.1"/>
</dbReference>
<accession>A0A9Q3ADD7</accession>
<comment type="caution">
    <text evidence="1">The sequence shown here is derived from an EMBL/GenBank/DDBJ whole genome shotgun (WGS) entry which is preliminary data.</text>
</comment>
<dbReference type="EMBL" id="JAHTBI010000035">
    <property type="protein sequence ID" value="MBV6287359.1"/>
    <property type="molecule type" value="Genomic_DNA"/>
</dbReference>
<sequence length="197" mass="21778">MRLNVIVAHLRAHCPAFSERITAGIDWDAVATSSNLAHPSAYVIASDDEAEPNDLVTGVRQVISDGFDVIVVLDTTDERGQEAAHDLHVLRADIWRALVGWKPEPEYDPITYGGGALIFINRARVVYRYSFSAEFQLGRGSAGDPPETWYEREVDGLPALEGLNVDLDFIDPLVDKNVTPTGPDGRIEFSTRKDFPQ</sequence>
<reference evidence="1" key="2">
    <citation type="journal article" date="2023" name="Plant Pathol.">
        <title>Dismantling and reorganizing Pseudomonas marginalis sensu#lato.</title>
        <authorList>
            <person name="Sawada H."/>
            <person name="Fujikawa T."/>
            <person name="Satou M."/>
        </authorList>
    </citation>
    <scope>NUCLEOTIDE SEQUENCE</scope>
    <source>
        <strain evidence="1">MAFF 301350</strain>
    </source>
</reference>
<gene>
    <name evidence="1" type="ORF">KUO17_10015</name>
</gene>
<evidence type="ECO:0000313" key="1">
    <source>
        <dbReference type="EMBL" id="MBV6287359.1"/>
    </source>
</evidence>
<reference evidence="1" key="1">
    <citation type="journal article" date="2022" name="Int. J. Syst. Evol. Microbiol.">
        <title>Pseudomonas aegrilactucae sp. nov. and Pseudomonas morbosilactucae sp. nov., pathogens causing bacterial rot of lettuce in Japan.</title>
        <authorList>
            <person name="Sawada H."/>
            <person name="Fujikawa T."/>
            <person name="Satou M."/>
        </authorList>
    </citation>
    <scope>NUCLEOTIDE SEQUENCE</scope>
    <source>
        <strain evidence="1">MAFF 301350</strain>
    </source>
</reference>
<evidence type="ECO:0000313" key="2">
    <source>
        <dbReference type="Proteomes" id="UP001106592"/>
    </source>
</evidence>